<evidence type="ECO:0000313" key="2">
    <source>
        <dbReference type="EMBL" id="AEE13592.1"/>
    </source>
</evidence>
<dbReference type="OrthoDB" id="1119824at2"/>
<keyword evidence="3" id="KW-1185">Reference proteome</keyword>
<evidence type="ECO:0008006" key="4">
    <source>
        <dbReference type="Google" id="ProtNLM"/>
    </source>
</evidence>
<dbReference type="KEGG" id="pah:Poras_1425"/>
<dbReference type="EMBL" id="CP002689">
    <property type="protein sequence ID" value="AEE13592.1"/>
    <property type="molecule type" value="Genomic_DNA"/>
</dbReference>
<sequence length="130" mass="15530">MTKELDWIELFAPQEILRDFNFEKLVEENGIYRIFMVEKDDAAHIPAELKKEVNGDLSKIVLDGYTNYIELQTFPAMGKEVFLYLKRRRWKVKQDQRQEEKSYSNSYSYNEKGMKATKAFGNFLKEIDWV</sequence>
<dbReference type="STRING" id="879243.Poras_1425"/>
<protein>
    <recommendedName>
        <fullName evidence="4">Transposase</fullName>
    </recommendedName>
</protein>
<dbReference type="AlphaFoldDB" id="F4KJH0"/>
<accession>F4KJH0</accession>
<evidence type="ECO:0000313" key="1">
    <source>
        <dbReference type="EMBL" id="AEE13358.1"/>
    </source>
</evidence>
<dbReference type="EMBL" id="CP002689">
    <property type="protein sequence ID" value="AEE13358.1"/>
    <property type="molecule type" value="Genomic_DNA"/>
</dbReference>
<dbReference type="RefSeq" id="WP_013760729.1">
    <property type="nucleotide sequence ID" value="NC_015501.1"/>
</dbReference>
<name>F4KJH0_PORAD</name>
<dbReference type="HOGENOM" id="CLU_146036_1_0_10"/>
<proteinExistence type="predicted"/>
<evidence type="ECO:0000313" key="3">
    <source>
        <dbReference type="Proteomes" id="UP000006545"/>
    </source>
</evidence>
<reference evidence="3" key="1">
    <citation type="submission" date="2011-04" db="EMBL/GenBank/DDBJ databases">
        <title>The complete genome of Porphyromonas asaccharolytica DSM 20707.</title>
        <authorList>
            <person name="Lucas S."/>
            <person name="Han J."/>
            <person name="Lapidus A."/>
            <person name="Bruce D."/>
            <person name="Goodwin L."/>
            <person name="Pitluck S."/>
            <person name="Peters L."/>
            <person name="Kyrpides N."/>
            <person name="Mavromatis K."/>
            <person name="Ivanova N."/>
            <person name="Ovchinnikova G."/>
            <person name="Pagani I."/>
            <person name="Lu M."/>
            <person name="Detter J.C."/>
            <person name="Tapia R."/>
            <person name="Han C."/>
            <person name="Land M."/>
            <person name="Hauser L."/>
            <person name="Markowitz V."/>
            <person name="Cheng J.-F."/>
            <person name="Hugenholtz P."/>
            <person name="Woyke T."/>
            <person name="Wu D."/>
            <person name="Gronow S."/>
            <person name="Wellnitz S."/>
            <person name="Brambilla E."/>
            <person name="Klenk H.-P."/>
            <person name="Eisen J.A."/>
        </authorList>
    </citation>
    <scope>NUCLEOTIDE SEQUENCE [LARGE SCALE GENOMIC DNA]</scope>
    <source>
        <strain evidence="3">ATCC 25260 / DSM 20707 / VPI 4198</strain>
    </source>
</reference>
<dbReference type="Proteomes" id="UP000006545">
    <property type="component" value="Chromosome"/>
</dbReference>
<dbReference type="KEGG" id="pah:Poras_1661"/>
<gene>
    <name evidence="1" type="ordered locus">Poras_1425</name>
    <name evidence="2" type="ordered locus">Poras_1661</name>
</gene>
<organism evidence="2 3">
    <name type="scientific">Porphyromonas asaccharolytica (strain ATCC 25260 / DSM 20707 / BCRC 10618 / CCUG 7834 / JCM 6326 / LMG 13178 / VPI 4198 / B440)</name>
    <name type="common">Bacteroides asaccharolyticus</name>
    <dbReference type="NCBI Taxonomy" id="879243"/>
    <lineage>
        <taxon>Bacteria</taxon>
        <taxon>Pseudomonadati</taxon>
        <taxon>Bacteroidota</taxon>
        <taxon>Bacteroidia</taxon>
        <taxon>Bacteroidales</taxon>
        <taxon>Porphyromonadaceae</taxon>
        <taxon>Porphyromonas</taxon>
    </lineage>
</organism>